<feature type="binding site" evidence="2">
    <location>
        <begin position="27"/>
        <end position="29"/>
    </location>
    <ligand>
        <name>ATP</name>
        <dbReference type="ChEBI" id="CHEBI:30616"/>
    </ligand>
</feature>
<evidence type="ECO:0000313" key="4">
    <source>
        <dbReference type="EMBL" id="SCJ77373.1"/>
    </source>
</evidence>
<organism evidence="4">
    <name type="scientific">uncultured Anaerotruncus sp</name>
    <dbReference type="NCBI Taxonomy" id="905011"/>
    <lineage>
        <taxon>Bacteria</taxon>
        <taxon>Bacillati</taxon>
        <taxon>Bacillota</taxon>
        <taxon>Clostridia</taxon>
        <taxon>Eubacteriales</taxon>
        <taxon>Oscillospiraceae</taxon>
        <taxon>Anaerotruncus</taxon>
        <taxon>environmental samples</taxon>
    </lineage>
</organism>
<feature type="binding site" evidence="2">
    <location>
        <position position="33"/>
    </location>
    <ligand>
        <name>ATP</name>
        <dbReference type="ChEBI" id="CHEBI:30616"/>
    </ligand>
</feature>
<dbReference type="SUPFAM" id="SSF52402">
    <property type="entry name" value="Adenine nucleotide alpha hydrolases-like"/>
    <property type="match status" value="1"/>
</dbReference>
<dbReference type="AlphaFoldDB" id="A0A1C6J5G9"/>
<feature type="binding site" evidence="2">
    <location>
        <position position="131"/>
    </location>
    <ligand>
        <name>ATP</name>
        <dbReference type="ChEBI" id="CHEBI:30616"/>
    </ligand>
</feature>
<evidence type="ECO:0000256" key="1">
    <source>
        <dbReference type="ARBA" id="ARBA00022679"/>
    </source>
</evidence>
<feature type="domain" description="tRNA(Ile)-lysidine/2-thiocytidine synthase N-terminal" evidence="3">
    <location>
        <begin position="24"/>
        <end position="191"/>
    </location>
</feature>
<dbReference type="GO" id="GO:0016740">
    <property type="term" value="F:transferase activity"/>
    <property type="evidence" value="ECO:0007669"/>
    <property type="project" value="UniProtKB-KW"/>
</dbReference>
<dbReference type="Pfam" id="PF01171">
    <property type="entry name" value="ATP_bind_3"/>
    <property type="match status" value="1"/>
</dbReference>
<dbReference type="InterPro" id="IPR011063">
    <property type="entry name" value="TilS/TtcA_N"/>
</dbReference>
<evidence type="ECO:0000256" key="2">
    <source>
        <dbReference type="PIRSR" id="PIRSR004976-51"/>
    </source>
</evidence>
<protein>
    <submittedName>
        <fullName evidence="4">tRNA 2-thiocytidine biosynthesis protein TtcA</fullName>
    </submittedName>
</protein>
<feature type="binding site" evidence="2">
    <location>
        <position position="136"/>
    </location>
    <ligand>
        <name>ATP</name>
        <dbReference type="ChEBI" id="CHEBI:30616"/>
    </ligand>
</feature>
<sequence length="236" mass="26380">MQRILGLSRKAIQMYDMIADGDRIAVGVSGGKDSLILLQSLALLRRFIGIDYELVAISIDMGHENVRTDFSAIGKMCDALEVPYVVKPTEIGPIVFDMRQEKNPCSLCARMRRGSLHDAAKANGCNKLALGHHKDDAVETFFMNLFSEGRLGCFQPVTYLSRKDMTVIRPLVLASEGEISAAARRLGLPIVKSKCPVDGHTNREKTKQYVRDMEHRDHGFRDRIFGAMQRAHLDGF</sequence>
<evidence type="ECO:0000259" key="3">
    <source>
        <dbReference type="Pfam" id="PF01171"/>
    </source>
</evidence>
<dbReference type="PANTHER" id="PTHR43686:SF1">
    <property type="entry name" value="AMINOTRAN_5 DOMAIN-CONTAINING PROTEIN"/>
    <property type="match status" value="1"/>
</dbReference>
<dbReference type="GO" id="GO:0008033">
    <property type="term" value="P:tRNA processing"/>
    <property type="evidence" value="ECO:0007669"/>
    <property type="project" value="InterPro"/>
</dbReference>
<name>A0A1C6J5G9_9FIRM</name>
<dbReference type="InterPro" id="IPR035107">
    <property type="entry name" value="tRNA_thiolation_TtcA_Ctu1"/>
</dbReference>
<dbReference type="Gene3D" id="3.40.50.620">
    <property type="entry name" value="HUPs"/>
    <property type="match status" value="1"/>
</dbReference>
<accession>A0A1C6J5G9</accession>
<dbReference type="GO" id="GO:0005524">
    <property type="term" value="F:ATP binding"/>
    <property type="evidence" value="ECO:0007669"/>
    <property type="project" value="UniProtKB-KW"/>
</dbReference>
<proteinExistence type="predicted"/>
<dbReference type="PIRSF" id="PIRSF004976">
    <property type="entry name" value="ATPase_YdaO"/>
    <property type="match status" value="1"/>
</dbReference>
<dbReference type="EMBL" id="FMHG01000001">
    <property type="protein sequence ID" value="SCJ77373.1"/>
    <property type="molecule type" value="Genomic_DNA"/>
</dbReference>
<dbReference type="PANTHER" id="PTHR43686">
    <property type="entry name" value="SULFURTRANSFERASE-RELATED"/>
    <property type="match status" value="1"/>
</dbReference>
<feature type="binding site" evidence="2">
    <location>
        <position position="59"/>
    </location>
    <ligand>
        <name>ATP</name>
        <dbReference type="ChEBI" id="CHEBI:30616"/>
    </ligand>
</feature>
<keyword evidence="2" id="KW-0067">ATP-binding</keyword>
<keyword evidence="1" id="KW-0808">Transferase</keyword>
<reference evidence="4" key="1">
    <citation type="submission" date="2015-09" db="EMBL/GenBank/DDBJ databases">
        <authorList>
            <consortium name="Pathogen Informatics"/>
        </authorList>
    </citation>
    <scope>NUCLEOTIDE SEQUENCE</scope>
    <source>
        <strain evidence="4">2789STDY5834896</strain>
    </source>
</reference>
<gene>
    <name evidence="4" type="primary">ttcA</name>
    <name evidence="4" type="ORF">SAMEA3545359_01932</name>
</gene>
<dbReference type="InterPro" id="IPR014729">
    <property type="entry name" value="Rossmann-like_a/b/a_fold"/>
</dbReference>
<keyword evidence="2" id="KW-0547">Nucleotide-binding</keyword>
<dbReference type="CDD" id="cd24138">
    <property type="entry name" value="TtcA-like"/>
    <property type="match status" value="1"/>
</dbReference>